<gene>
    <name evidence="1" type="ORF">EMPG_10036</name>
</gene>
<dbReference type="AlphaFoldDB" id="A0A0H1B6E3"/>
<comment type="caution">
    <text evidence="1">The sequence shown here is derived from an EMBL/GenBank/DDBJ whole genome shotgun (WGS) entry which is preliminary data.</text>
</comment>
<name>A0A0H1B6E3_9EURO</name>
<evidence type="ECO:0000313" key="2">
    <source>
        <dbReference type="Proteomes" id="UP000053573"/>
    </source>
</evidence>
<keyword evidence="2" id="KW-1185">Reference proteome</keyword>
<organism evidence="1 2">
    <name type="scientific">Blastomyces silverae</name>
    <dbReference type="NCBI Taxonomy" id="2060906"/>
    <lineage>
        <taxon>Eukaryota</taxon>
        <taxon>Fungi</taxon>
        <taxon>Dikarya</taxon>
        <taxon>Ascomycota</taxon>
        <taxon>Pezizomycotina</taxon>
        <taxon>Eurotiomycetes</taxon>
        <taxon>Eurotiomycetidae</taxon>
        <taxon>Onygenales</taxon>
        <taxon>Ajellomycetaceae</taxon>
        <taxon>Blastomyces</taxon>
    </lineage>
</organism>
<feature type="non-terminal residue" evidence="1">
    <location>
        <position position="107"/>
    </location>
</feature>
<dbReference type="EMBL" id="LDEV01003012">
    <property type="protein sequence ID" value="KLJ06572.1"/>
    <property type="molecule type" value="Genomic_DNA"/>
</dbReference>
<dbReference type="Proteomes" id="UP000053573">
    <property type="component" value="Unassembled WGS sequence"/>
</dbReference>
<reference evidence="2" key="1">
    <citation type="journal article" date="2015" name="PLoS Genet.">
        <title>The dynamic genome and transcriptome of the human fungal pathogen Blastomyces and close relative Emmonsia.</title>
        <authorList>
            <person name="Munoz J.F."/>
            <person name="Gauthier G.M."/>
            <person name="Desjardins C.A."/>
            <person name="Gallo J.E."/>
            <person name="Holder J."/>
            <person name="Sullivan T.D."/>
            <person name="Marty A.J."/>
            <person name="Carmen J.C."/>
            <person name="Chen Z."/>
            <person name="Ding L."/>
            <person name="Gujja S."/>
            <person name="Magrini V."/>
            <person name="Misas E."/>
            <person name="Mitreva M."/>
            <person name="Priest M."/>
            <person name="Saif S."/>
            <person name="Whiston E.A."/>
            <person name="Young S."/>
            <person name="Zeng Q."/>
            <person name="Goldman W.E."/>
            <person name="Mardis E.R."/>
            <person name="Taylor J.W."/>
            <person name="McEwen J.G."/>
            <person name="Clay O.K."/>
            <person name="Klein B.S."/>
            <person name="Cuomo C.A."/>
        </authorList>
    </citation>
    <scope>NUCLEOTIDE SEQUENCE [LARGE SCALE GENOMIC DNA]</scope>
    <source>
        <strain evidence="2">UAMH 139</strain>
    </source>
</reference>
<sequence length="107" mass="12420">ITVLRIKLFSEFTLNNLTESYIIILINRESDIITAVKRREREKNLLTADTVIISIKDVIERVKLLKLTDTAEFNLIFLIIMKAAAASHRHFFSINNTVRKTLLLSYK</sequence>
<proteinExistence type="predicted"/>
<evidence type="ECO:0000313" key="1">
    <source>
        <dbReference type="EMBL" id="KLJ06572.1"/>
    </source>
</evidence>
<accession>A0A0H1B6E3</accession>
<protein>
    <submittedName>
        <fullName evidence="1">Uncharacterized protein</fullName>
    </submittedName>
</protein>
<dbReference type="OrthoDB" id="4190898at2759"/>
<feature type="non-terminal residue" evidence="1">
    <location>
        <position position="1"/>
    </location>
</feature>